<dbReference type="SUPFAM" id="SSF46894">
    <property type="entry name" value="C-terminal effector domain of the bipartite response regulators"/>
    <property type="match status" value="1"/>
</dbReference>
<dbReference type="InterPro" id="IPR016032">
    <property type="entry name" value="Sig_transdc_resp-reg_C-effctor"/>
</dbReference>
<feature type="domain" description="HTH luxR-type" evidence="4">
    <location>
        <begin position="252"/>
        <end position="317"/>
    </location>
</feature>
<dbReference type="Pfam" id="PF00196">
    <property type="entry name" value="GerE"/>
    <property type="match status" value="1"/>
</dbReference>
<dbReference type="PANTHER" id="PTHR44688">
    <property type="entry name" value="DNA-BINDING TRANSCRIPTIONAL ACTIVATOR DEVR_DOSR"/>
    <property type="match status" value="1"/>
</dbReference>
<dbReference type="RefSeq" id="WP_320327863.1">
    <property type="nucleotide sequence ID" value="NZ_JAVIIV010000010.1"/>
</dbReference>
<evidence type="ECO:0000313" key="5">
    <source>
        <dbReference type="EMBL" id="MDX8486912.1"/>
    </source>
</evidence>
<dbReference type="PANTHER" id="PTHR44688:SF16">
    <property type="entry name" value="DNA-BINDING TRANSCRIPTIONAL ACTIVATOR DEVR_DOSR"/>
    <property type="match status" value="1"/>
</dbReference>
<dbReference type="Proteomes" id="UP001280156">
    <property type="component" value="Unassembled WGS sequence"/>
</dbReference>
<dbReference type="Gene3D" id="1.10.10.10">
    <property type="entry name" value="Winged helix-like DNA-binding domain superfamily/Winged helix DNA-binding domain"/>
    <property type="match status" value="1"/>
</dbReference>
<protein>
    <submittedName>
        <fullName evidence="5">Helix-turn-helix transcriptional regulator</fullName>
    </submittedName>
</protein>
<dbReference type="SMART" id="SM00421">
    <property type="entry name" value="HTH_LUXR"/>
    <property type="match status" value="1"/>
</dbReference>
<reference evidence="5 6" key="1">
    <citation type="submission" date="2023-08" db="EMBL/GenBank/DDBJ databases">
        <title>Implementing the SeqCode for naming new Mesorhizobium species isolated from Vachellia karroo root nodules.</title>
        <authorList>
            <person name="Van Lill M."/>
        </authorList>
    </citation>
    <scope>NUCLEOTIDE SEQUENCE [LARGE SCALE GENOMIC DNA]</scope>
    <source>
        <strain evidence="5 6">VK2B</strain>
    </source>
</reference>
<keyword evidence="3" id="KW-0804">Transcription</keyword>
<keyword evidence="2" id="KW-0238">DNA-binding</keyword>
<evidence type="ECO:0000256" key="3">
    <source>
        <dbReference type="ARBA" id="ARBA00023163"/>
    </source>
</evidence>
<evidence type="ECO:0000256" key="2">
    <source>
        <dbReference type="ARBA" id="ARBA00023125"/>
    </source>
</evidence>
<evidence type="ECO:0000259" key="4">
    <source>
        <dbReference type="PROSITE" id="PS50043"/>
    </source>
</evidence>
<keyword evidence="6" id="KW-1185">Reference proteome</keyword>
<organism evidence="5 6">
    <name type="scientific">Mesorhizobium humile</name>
    <dbReference type="NCBI Taxonomy" id="3072313"/>
    <lineage>
        <taxon>Bacteria</taxon>
        <taxon>Pseudomonadati</taxon>
        <taxon>Pseudomonadota</taxon>
        <taxon>Alphaproteobacteria</taxon>
        <taxon>Hyphomicrobiales</taxon>
        <taxon>Phyllobacteriaceae</taxon>
        <taxon>Mesorhizobium</taxon>
    </lineage>
</organism>
<comment type="caution">
    <text evidence="5">The sequence shown here is derived from an EMBL/GenBank/DDBJ whole genome shotgun (WGS) entry which is preliminary data.</text>
</comment>
<dbReference type="PROSITE" id="PS50043">
    <property type="entry name" value="HTH_LUXR_2"/>
    <property type="match status" value="1"/>
</dbReference>
<evidence type="ECO:0000313" key="6">
    <source>
        <dbReference type="Proteomes" id="UP001280156"/>
    </source>
</evidence>
<keyword evidence="1" id="KW-0805">Transcription regulation</keyword>
<accession>A0ABU4YIX0</accession>
<evidence type="ECO:0000256" key="1">
    <source>
        <dbReference type="ARBA" id="ARBA00023015"/>
    </source>
</evidence>
<name>A0ABU4YIX0_9HYPH</name>
<proteinExistence type="predicted"/>
<dbReference type="InterPro" id="IPR036388">
    <property type="entry name" value="WH-like_DNA-bd_sf"/>
</dbReference>
<dbReference type="CDD" id="cd06170">
    <property type="entry name" value="LuxR_C_like"/>
    <property type="match status" value="1"/>
</dbReference>
<dbReference type="EMBL" id="JAVIIV010000010">
    <property type="protein sequence ID" value="MDX8486912.1"/>
    <property type="molecule type" value="Genomic_DNA"/>
</dbReference>
<dbReference type="PRINTS" id="PR00038">
    <property type="entry name" value="HTHLUXR"/>
</dbReference>
<gene>
    <name evidence="5" type="ORF">RFM52_17030</name>
</gene>
<sequence>MPFVVIAGLDDSAAARFSSQRANELSVPWQMALTPGRAEASHDILTDRAFERLDFYNEIIRPTGCFYGAVIQMKAGDLSFHVNVCRERSAGLYHAGELDHLQETTHRLNSILSWQWRLQELSVHVETLEQAIDGLSDAVFLFDAWRRPMYLNNAAQALTALDGPFRLGSDGLVLQTASATRSLARMMTFALDEAAAPTSSTLRVAQQGGAPDMLVTVSRGPLPGYTPRGVRAARVAVVIQQADALAPIMEAEIAGRFGLTGREARIAVELAVGKSLAEIAPSLNIGMGTIRSHLKGIFGKTGVNSQASLVSLLLDGGRRIRRSQ</sequence>
<dbReference type="InterPro" id="IPR000792">
    <property type="entry name" value="Tscrpt_reg_LuxR_C"/>
</dbReference>